<dbReference type="GO" id="GO:0006260">
    <property type="term" value="P:DNA replication"/>
    <property type="evidence" value="ECO:0007669"/>
    <property type="project" value="UniProtKB-KW"/>
</dbReference>
<comment type="catalytic activity">
    <reaction evidence="10">
        <text>8-oxo-dGTP + H2O = 8-oxo-dGMP + diphosphate + H(+)</text>
        <dbReference type="Rhea" id="RHEA:31575"/>
        <dbReference type="ChEBI" id="CHEBI:15377"/>
        <dbReference type="ChEBI" id="CHEBI:15378"/>
        <dbReference type="ChEBI" id="CHEBI:33019"/>
        <dbReference type="ChEBI" id="CHEBI:63224"/>
        <dbReference type="ChEBI" id="CHEBI:77896"/>
        <dbReference type="EC" id="3.6.1.55"/>
    </reaction>
</comment>
<dbReference type="EC" id="3.6.1.55" evidence="11"/>
<comment type="similarity">
    <text evidence="2">Belongs to the Nudix hydrolase family.</text>
</comment>
<evidence type="ECO:0000256" key="4">
    <source>
        <dbReference type="ARBA" id="ARBA00022705"/>
    </source>
</evidence>
<reference evidence="13 14" key="1">
    <citation type="submission" date="2016-12" db="EMBL/GenBank/DDBJ databases">
        <title>Domibacillus antri genome sequencing.</title>
        <authorList>
            <person name="Verma A."/>
            <person name="Krishnamurthi S."/>
        </authorList>
    </citation>
    <scope>NUCLEOTIDE SEQUENCE [LARGE SCALE GENOMIC DNA]</scope>
    <source>
        <strain evidence="13 14">XD80</strain>
    </source>
</reference>
<dbReference type="InterPro" id="IPR015797">
    <property type="entry name" value="NUDIX_hydrolase-like_dom_sf"/>
</dbReference>
<dbReference type="Pfam" id="PF00293">
    <property type="entry name" value="NUDIX"/>
    <property type="match status" value="1"/>
</dbReference>
<keyword evidence="5" id="KW-0479">Metal-binding</keyword>
<dbReference type="EMBL" id="MSDU01000010">
    <property type="protein sequence ID" value="OLN23000.1"/>
    <property type="molecule type" value="Genomic_DNA"/>
</dbReference>
<dbReference type="GO" id="GO:0035539">
    <property type="term" value="F:8-oxo-7,8-dihydrodeoxyguanosine triphosphate pyrophosphatase activity"/>
    <property type="evidence" value="ECO:0007669"/>
    <property type="project" value="UniProtKB-EC"/>
</dbReference>
<protein>
    <recommendedName>
        <fullName evidence="11">8-oxo-dGTP diphosphatase</fullName>
        <ecNumber evidence="11">3.6.1.55</ecNumber>
    </recommendedName>
</protein>
<dbReference type="GO" id="GO:0044715">
    <property type="term" value="F:8-oxo-dGDP phosphatase activity"/>
    <property type="evidence" value="ECO:0007669"/>
    <property type="project" value="TreeGrafter"/>
</dbReference>
<keyword evidence="14" id="KW-1185">Reference proteome</keyword>
<dbReference type="PRINTS" id="PR00502">
    <property type="entry name" value="NUDIXFAMILY"/>
</dbReference>
<dbReference type="STRING" id="1714264.BTO30_06360"/>
<evidence type="ECO:0000256" key="9">
    <source>
        <dbReference type="ARBA" id="ARBA00023204"/>
    </source>
</evidence>
<dbReference type="OrthoDB" id="9810648at2"/>
<dbReference type="PANTHER" id="PTHR47707:SF1">
    <property type="entry name" value="NUDIX HYDROLASE FAMILY PROTEIN"/>
    <property type="match status" value="1"/>
</dbReference>
<evidence type="ECO:0000256" key="5">
    <source>
        <dbReference type="ARBA" id="ARBA00022723"/>
    </source>
</evidence>
<dbReference type="GO" id="GO:0046872">
    <property type="term" value="F:metal ion binding"/>
    <property type="evidence" value="ECO:0007669"/>
    <property type="project" value="UniProtKB-KW"/>
</dbReference>
<evidence type="ECO:0000256" key="2">
    <source>
        <dbReference type="ARBA" id="ARBA00005582"/>
    </source>
</evidence>
<comment type="caution">
    <text evidence="13">The sequence shown here is derived from an EMBL/GenBank/DDBJ whole genome shotgun (WGS) entry which is preliminary data.</text>
</comment>
<dbReference type="InterPro" id="IPR020476">
    <property type="entry name" value="Nudix_hydrolase"/>
</dbReference>
<accession>A0A1Q8Q6P4</accession>
<keyword evidence="8" id="KW-0460">Magnesium</keyword>
<dbReference type="InterPro" id="IPR047127">
    <property type="entry name" value="MutT-like"/>
</dbReference>
<keyword evidence="4" id="KW-0235">DNA replication</keyword>
<evidence type="ECO:0000313" key="14">
    <source>
        <dbReference type="Proteomes" id="UP000185568"/>
    </source>
</evidence>
<proteinExistence type="inferred from homology"/>
<dbReference type="AlphaFoldDB" id="A0A1Q8Q6P4"/>
<evidence type="ECO:0000256" key="10">
    <source>
        <dbReference type="ARBA" id="ARBA00035861"/>
    </source>
</evidence>
<gene>
    <name evidence="13" type="ORF">BTO30_06360</name>
</gene>
<feature type="domain" description="Nudix hydrolase" evidence="12">
    <location>
        <begin position="3"/>
        <end position="128"/>
    </location>
</feature>
<evidence type="ECO:0000256" key="1">
    <source>
        <dbReference type="ARBA" id="ARBA00001946"/>
    </source>
</evidence>
<evidence type="ECO:0000256" key="8">
    <source>
        <dbReference type="ARBA" id="ARBA00022842"/>
    </source>
</evidence>
<name>A0A1Q8Q6P4_9BACI</name>
<comment type="cofactor">
    <cofactor evidence="1">
        <name>Mg(2+)</name>
        <dbReference type="ChEBI" id="CHEBI:18420"/>
    </cofactor>
</comment>
<keyword evidence="6" id="KW-0227">DNA damage</keyword>
<dbReference type="Gene3D" id="3.90.79.10">
    <property type="entry name" value="Nucleoside Triphosphate Pyrophosphohydrolase"/>
    <property type="match status" value="1"/>
</dbReference>
<dbReference type="CDD" id="cd03425">
    <property type="entry name" value="NUDIX_MutT_NudA_like"/>
    <property type="match status" value="1"/>
</dbReference>
<dbReference type="PANTHER" id="PTHR47707">
    <property type="entry name" value="8-OXO-DGTP DIPHOSPHATASE"/>
    <property type="match status" value="1"/>
</dbReference>
<sequence>MKKFVRVVGAVIENEQQHILCALRSPNMTLPNLWEFPGGKIEQNETPEQSLKREIAEELSCTVEVGEKIEEVVHEYEAVIVNLLTYKCRITEGTPTAEEHAELRWVPLAELNQLEWAPADIPTIDKLLADKINKNNA</sequence>
<dbReference type="InterPro" id="IPR000086">
    <property type="entry name" value="NUDIX_hydrolase_dom"/>
</dbReference>
<evidence type="ECO:0000256" key="11">
    <source>
        <dbReference type="ARBA" id="ARBA00038905"/>
    </source>
</evidence>
<dbReference type="GO" id="GO:0006281">
    <property type="term" value="P:DNA repair"/>
    <property type="evidence" value="ECO:0007669"/>
    <property type="project" value="UniProtKB-KW"/>
</dbReference>
<dbReference type="GO" id="GO:0044716">
    <property type="term" value="F:8-oxo-GDP phosphatase activity"/>
    <property type="evidence" value="ECO:0007669"/>
    <property type="project" value="TreeGrafter"/>
</dbReference>
<dbReference type="PROSITE" id="PS51462">
    <property type="entry name" value="NUDIX"/>
    <property type="match status" value="1"/>
</dbReference>
<evidence type="ECO:0000259" key="12">
    <source>
        <dbReference type="PROSITE" id="PS51462"/>
    </source>
</evidence>
<dbReference type="GO" id="GO:0008413">
    <property type="term" value="F:8-oxo-7,8-dihydroguanosine triphosphate pyrophosphatase activity"/>
    <property type="evidence" value="ECO:0007669"/>
    <property type="project" value="TreeGrafter"/>
</dbReference>
<keyword evidence="9" id="KW-0234">DNA repair</keyword>
<evidence type="ECO:0000313" key="13">
    <source>
        <dbReference type="EMBL" id="OLN23000.1"/>
    </source>
</evidence>
<evidence type="ECO:0000256" key="6">
    <source>
        <dbReference type="ARBA" id="ARBA00022763"/>
    </source>
</evidence>
<evidence type="ECO:0000256" key="7">
    <source>
        <dbReference type="ARBA" id="ARBA00022801"/>
    </source>
</evidence>
<keyword evidence="3" id="KW-0515">Mutator protein</keyword>
<dbReference type="SUPFAM" id="SSF55811">
    <property type="entry name" value="Nudix"/>
    <property type="match status" value="1"/>
</dbReference>
<dbReference type="Proteomes" id="UP000185568">
    <property type="component" value="Unassembled WGS sequence"/>
</dbReference>
<dbReference type="RefSeq" id="WP_075397888.1">
    <property type="nucleotide sequence ID" value="NZ_MSDU01000010.1"/>
</dbReference>
<organism evidence="13 14">
    <name type="scientific">Domibacillus antri</name>
    <dbReference type="NCBI Taxonomy" id="1714264"/>
    <lineage>
        <taxon>Bacteria</taxon>
        <taxon>Bacillati</taxon>
        <taxon>Bacillota</taxon>
        <taxon>Bacilli</taxon>
        <taxon>Bacillales</taxon>
        <taxon>Bacillaceae</taxon>
        <taxon>Domibacillus</taxon>
    </lineage>
</organism>
<keyword evidence="7" id="KW-0378">Hydrolase</keyword>
<evidence type="ECO:0000256" key="3">
    <source>
        <dbReference type="ARBA" id="ARBA00022457"/>
    </source>
</evidence>